<dbReference type="GO" id="GO:0030261">
    <property type="term" value="P:chromosome condensation"/>
    <property type="evidence" value="ECO:0007669"/>
    <property type="project" value="UniProtKB-KW"/>
</dbReference>
<dbReference type="GO" id="GO:0030527">
    <property type="term" value="F:structural constituent of chromatin"/>
    <property type="evidence" value="ECO:0007669"/>
    <property type="project" value="InterPro"/>
</dbReference>
<keyword evidence="3 5" id="KW-0238">DNA-binding</keyword>
<dbReference type="PRINTS" id="PR01727">
    <property type="entry name" value="DNABINDINGHU"/>
</dbReference>
<name>A0A1K2IX99_9FLAO</name>
<dbReference type="Gene3D" id="4.10.520.10">
    <property type="entry name" value="IHF-like DNA-binding proteins"/>
    <property type="match status" value="1"/>
</dbReference>
<comment type="similarity">
    <text evidence="1 4">Belongs to the bacterial histone-like protein family.</text>
</comment>
<proteinExistence type="inferred from homology"/>
<evidence type="ECO:0000256" key="3">
    <source>
        <dbReference type="ARBA" id="ARBA00023125"/>
    </source>
</evidence>
<dbReference type="EMBL" id="FPKW01000036">
    <property type="protein sequence ID" value="SFZ97052.1"/>
    <property type="molecule type" value="Genomic_DNA"/>
</dbReference>
<keyword evidence="6" id="KW-1185">Reference proteome</keyword>
<dbReference type="InterPro" id="IPR020816">
    <property type="entry name" value="Histone-like_DNA-bd_CS"/>
</dbReference>
<evidence type="ECO:0000256" key="4">
    <source>
        <dbReference type="RuleBase" id="RU003939"/>
    </source>
</evidence>
<gene>
    <name evidence="5" type="ORF">SAMN05216324_1368</name>
</gene>
<keyword evidence="2" id="KW-0226">DNA condensation</keyword>
<dbReference type="Proteomes" id="UP000182034">
    <property type="component" value="Unassembled WGS sequence"/>
</dbReference>
<evidence type="ECO:0000313" key="6">
    <source>
        <dbReference type="Proteomes" id="UP000182034"/>
    </source>
</evidence>
<dbReference type="AlphaFoldDB" id="A0A1K2IX99"/>
<dbReference type="STRING" id="1612149.SAMN05216324_1368"/>
<dbReference type="Pfam" id="PF00216">
    <property type="entry name" value="Bac_DNA_binding"/>
    <property type="match status" value="1"/>
</dbReference>
<dbReference type="SUPFAM" id="SSF47729">
    <property type="entry name" value="IHF-like DNA-binding proteins"/>
    <property type="match status" value="1"/>
</dbReference>
<protein>
    <submittedName>
        <fullName evidence="5">DNA-binding protein HU-beta/DNA-binding protein HU-alpha</fullName>
    </submittedName>
</protein>
<dbReference type="PANTHER" id="PTHR33175">
    <property type="entry name" value="DNA-BINDING PROTEIN HU"/>
    <property type="match status" value="1"/>
</dbReference>
<dbReference type="SMART" id="SM00411">
    <property type="entry name" value="BHL"/>
    <property type="match status" value="1"/>
</dbReference>
<evidence type="ECO:0000256" key="2">
    <source>
        <dbReference type="ARBA" id="ARBA00023067"/>
    </source>
</evidence>
<reference evidence="6" key="1">
    <citation type="submission" date="2016-10" db="EMBL/GenBank/DDBJ databases">
        <authorList>
            <person name="Varghese N."/>
            <person name="Submissions S."/>
        </authorList>
    </citation>
    <scope>NUCLEOTIDE SEQUENCE [LARGE SCALE GENOMIC DNA]</scope>
    <source>
        <strain evidence="6">SUR2</strain>
    </source>
</reference>
<dbReference type="PROSITE" id="PS00045">
    <property type="entry name" value="HISTONE_LIKE"/>
    <property type="match status" value="1"/>
</dbReference>
<evidence type="ECO:0000256" key="1">
    <source>
        <dbReference type="ARBA" id="ARBA00010529"/>
    </source>
</evidence>
<dbReference type="GO" id="GO:0003677">
    <property type="term" value="F:DNA binding"/>
    <property type="evidence" value="ECO:0007669"/>
    <property type="project" value="UniProtKB-KW"/>
</dbReference>
<organism evidence="5 6">
    <name type="scientific">Chryseobacterium limigenitum</name>
    <dbReference type="NCBI Taxonomy" id="1612149"/>
    <lineage>
        <taxon>Bacteria</taxon>
        <taxon>Pseudomonadati</taxon>
        <taxon>Bacteroidota</taxon>
        <taxon>Flavobacteriia</taxon>
        <taxon>Flavobacteriales</taxon>
        <taxon>Weeksellaceae</taxon>
        <taxon>Chryseobacterium group</taxon>
        <taxon>Chryseobacterium</taxon>
    </lineage>
</organism>
<evidence type="ECO:0000313" key="5">
    <source>
        <dbReference type="EMBL" id="SFZ97052.1"/>
    </source>
</evidence>
<dbReference type="InterPro" id="IPR010992">
    <property type="entry name" value="IHF-like_DNA-bd_dom_sf"/>
</dbReference>
<dbReference type="InterPro" id="IPR000119">
    <property type="entry name" value="Hist_DNA-bd"/>
</dbReference>
<accession>A0A1K2IX99</accession>
<dbReference type="PANTHER" id="PTHR33175:SF3">
    <property type="entry name" value="DNA-BINDING PROTEIN HU-BETA"/>
    <property type="match status" value="1"/>
</dbReference>
<sequence>MDSLMLSRLLLLKVKEVRIQGFGTFKVSKRAARKGINPRTGESIQIKATNVASFKAGKELKTRANK</sequence>